<dbReference type="PaxDb" id="55529-EKX50525"/>
<keyword evidence="1" id="KW-1133">Transmembrane helix</keyword>
<protein>
    <submittedName>
        <fullName evidence="2 3">Uncharacterized protein</fullName>
    </submittedName>
</protein>
<accession>L1JQQ4</accession>
<dbReference type="EMBL" id="JH992978">
    <property type="protein sequence ID" value="EKX50525.1"/>
    <property type="molecule type" value="Genomic_DNA"/>
</dbReference>
<keyword evidence="1" id="KW-0472">Membrane</keyword>
<keyword evidence="1" id="KW-0812">Transmembrane</keyword>
<dbReference type="AlphaFoldDB" id="L1JQQ4"/>
<dbReference type="Proteomes" id="UP000011087">
    <property type="component" value="Unassembled WGS sequence"/>
</dbReference>
<evidence type="ECO:0000313" key="4">
    <source>
        <dbReference type="Proteomes" id="UP000011087"/>
    </source>
</evidence>
<dbReference type="RefSeq" id="XP_005837505.1">
    <property type="nucleotide sequence ID" value="XM_005837448.1"/>
</dbReference>
<feature type="transmembrane region" description="Helical" evidence="1">
    <location>
        <begin position="12"/>
        <end position="31"/>
    </location>
</feature>
<evidence type="ECO:0000256" key="1">
    <source>
        <dbReference type="SAM" id="Phobius"/>
    </source>
</evidence>
<evidence type="ECO:0000313" key="3">
    <source>
        <dbReference type="EnsemblProtists" id="EKX50525"/>
    </source>
</evidence>
<keyword evidence="4" id="KW-1185">Reference proteome</keyword>
<reference evidence="4" key="2">
    <citation type="submission" date="2012-11" db="EMBL/GenBank/DDBJ databases">
        <authorList>
            <person name="Kuo A."/>
            <person name="Curtis B.A."/>
            <person name="Tanifuji G."/>
            <person name="Burki F."/>
            <person name="Gruber A."/>
            <person name="Irimia M."/>
            <person name="Maruyama S."/>
            <person name="Arias M.C."/>
            <person name="Ball S.G."/>
            <person name="Gile G.H."/>
            <person name="Hirakawa Y."/>
            <person name="Hopkins J.F."/>
            <person name="Rensing S.A."/>
            <person name="Schmutz J."/>
            <person name="Symeonidi A."/>
            <person name="Elias M."/>
            <person name="Eveleigh R.J."/>
            <person name="Herman E.K."/>
            <person name="Klute M.J."/>
            <person name="Nakayama T."/>
            <person name="Obornik M."/>
            <person name="Reyes-Prieto A."/>
            <person name="Armbrust E.V."/>
            <person name="Aves S.J."/>
            <person name="Beiko R.G."/>
            <person name="Coutinho P."/>
            <person name="Dacks J.B."/>
            <person name="Durnford D.G."/>
            <person name="Fast N.M."/>
            <person name="Green B.R."/>
            <person name="Grisdale C."/>
            <person name="Hempe F."/>
            <person name="Henrissat B."/>
            <person name="Hoppner M.P."/>
            <person name="Ishida K.-I."/>
            <person name="Kim E."/>
            <person name="Koreny L."/>
            <person name="Kroth P.G."/>
            <person name="Liu Y."/>
            <person name="Malik S.-B."/>
            <person name="Maier U.G."/>
            <person name="McRose D."/>
            <person name="Mock T."/>
            <person name="Neilson J.A."/>
            <person name="Onodera N.T."/>
            <person name="Poole A.M."/>
            <person name="Pritham E.J."/>
            <person name="Richards T.A."/>
            <person name="Rocap G."/>
            <person name="Roy S.W."/>
            <person name="Sarai C."/>
            <person name="Schaack S."/>
            <person name="Shirato S."/>
            <person name="Slamovits C.H."/>
            <person name="Spencer D.F."/>
            <person name="Suzuki S."/>
            <person name="Worden A.Z."/>
            <person name="Zauner S."/>
            <person name="Barry K."/>
            <person name="Bell C."/>
            <person name="Bharti A.K."/>
            <person name="Crow J.A."/>
            <person name="Grimwood J."/>
            <person name="Kramer R."/>
            <person name="Lindquist E."/>
            <person name="Lucas S."/>
            <person name="Salamov A."/>
            <person name="McFadden G.I."/>
            <person name="Lane C.E."/>
            <person name="Keeling P.J."/>
            <person name="Gray M.W."/>
            <person name="Grigoriev I.V."/>
            <person name="Archibald J.M."/>
        </authorList>
    </citation>
    <scope>NUCLEOTIDE SEQUENCE</scope>
    <source>
        <strain evidence="4">CCMP2712</strain>
    </source>
</reference>
<sequence length="142" mass="16145">MWFQRMFDDRKMKYALIAGGMVAGASIYMHWRRMSQTTPTIQEIQDEGDESEIKILDEGQIQTQDMACKDNQLVVGKNGLRWWYEGKQGKHKQVNTGNDQEKEIVDLSMSAAKDGDLETLKAIASQGLWKPELCDKYGGTPL</sequence>
<proteinExistence type="predicted"/>
<reference evidence="2 4" key="1">
    <citation type="journal article" date="2012" name="Nature">
        <title>Algal genomes reveal evolutionary mosaicism and the fate of nucleomorphs.</title>
        <authorList>
            <consortium name="DOE Joint Genome Institute"/>
            <person name="Curtis B.A."/>
            <person name="Tanifuji G."/>
            <person name="Burki F."/>
            <person name="Gruber A."/>
            <person name="Irimia M."/>
            <person name="Maruyama S."/>
            <person name="Arias M.C."/>
            <person name="Ball S.G."/>
            <person name="Gile G.H."/>
            <person name="Hirakawa Y."/>
            <person name="Hopkins J.F."/>
            <person name="Kuo A."/>
            <person name="Rensing S.A."/>
            <person name="Schmutz J."/>
            <person name="Symeonidi A."/>
            <person name="Elias M."/>
            <person name="Eveleigh R.J."/>
            <person name="Herman E.K."/>
            <person name="Klute M.J."/>
            <person name="Nakayama T."/>
            <person name="Obornik M."/>
            <person name="Reyes-Prieto A."/>
            <person name="Armbrust E.V."/>
            <person name="Aves S.J."/>
            <person name="Beiko R.G."/>
            <person name="Coutinho P."/>
            <person name="Dacks J.B."/>
            <person name="Durnford D.G."/>
            <person name="Fast N.M."/>
            <person name="Green B.R."/>
            <person name="Grisdale C.J."/>
            <person name="Hempel F."/>
            <person name="Henrissat B."/>
            <person name="Hoppner M.P."/>
            <person name="Ishida K."/>
            <person name="Kim E."/>
            <person name="Koreny L."/>
            <person name="Kroth P.G."/>
            <person name="Liu Y."/>
            <person name="Malik S.B."/>
            <person name="Maier U.G."/>
            <person name="McRose D."/>
            <person name="Mock T."/>
            <person name="Neilson J.A."/>
            <person name="Onodera N.T."/>
            <person name="Poole A.M."/>
            <person name="Pritham E.J."/>
            <person name="Richards T.A."/>
            <person name="Rocap G."/>
            <person name="Roy S.W."/>
            <person name="Sarai C."/>
            <person name="Schaack S."/>
            <person name="Shirato S."/>
            <person name="Slamovits C.H."/>
            <person name="Spencer D.F."/>
            <person name="Suzuki S."/>
            <person name="Worden A.Z."/>
            <person name="Zauner S."/>
            <person name="Barry K."/>
            <person name="Bell C."/>
            <person name="Bharti A.K."/>
            <person name="Crow J.A."/>
            <person name="Grimwood J."/>
            <person name="Kramer R."/>
            <person name="Lindquist E."/>
            <person name="Lucas S."/>
            <person name="Salamov A."/>
            <person name="McFadden G.I."/>
            <person name="Lane C.E."/>
            <person name="Keeling P.J."/>
            <person name="Gray M.W."/>
            <person name="Grigoriev I.V."/>
            <person name="Archibald J.M."/>
        </authorList>
    </citation>
    <scope>NUCLEOTIDE SEQUENCE</scope>
    <source>
        <strain evidence="2 4">CCMP2712</strain>
    </source>
</reference>
<gene>
    <name evidence="2" type="ORF">GUITHDRAFT_103757</name>
</gene>
<organism evidence="2">
    <name type="scientific">Guillardia theta (strain CCMP2712)</name>
    <name type="common">Cryptophyte</name>
    <dbReference type="NCBI Taxonomy" id="905079"/>
    <lineage>
        <taxon>Eukaryota</taxon>
        <taxon>Cryptophyceae</taxon>
        <taxon>Pyrenomonadales</taxon>
        <taxon>Geminigeraceae</taxon>
        <taxon>Guillardia</taxon>
    </lineage>
</organism>
<dbReference type="EnsemblProtists" id="EKX50525">
    <property type="protein sequence ID" value="EKX50525"/>
    <property type="gene ID" value="GUITHDRAFT_103757"/>
</dbReference>
<evidence type="ECO:0000313" key="2">
    <source>
        <dbReference type="EMBL" id="EKX50525.1"/>
    </source>
</evidence>
<dbReference type="HOGENOM" id="CLU_1819505_0_0_1"/>
<dbReference type="KEGG" id="gtt:GUITHDRAFT_103757"/>
<name>L1JQQ4_GUITC</name>
<reference evidence="3" key="3">
    <citation type="submission" date="2016-03" db="UniProtKB">
        <authorList>
            <consortium name="EnsemblProtists"/>
        </authorList>
    </citation>
    <scope>IDENTIFICATION</scope>
</reference>
<dbReference type="GeneID" id="17307237"/>